<evidence type="ECO:0000256" key="2">
    <source>
        <dbReference type="SAM" id="MobiDB-lite"/>
    </source>
</evidence>
<dbReference type="STRING" id="48701.ENSPMEP00000023118"/>
<reference evidence="4" key="2">
    <citation type="submission" date="2025-09" db="UniProtKB">
        <authorList>
            <consortium name="Ensembl"/>
        </authorList>
    </citation>
    <scope>IDENTIFICATION</scope>
</reference>
<dbReference type="PANTHER" id="PTHR11505">
    <property type="entry name" value="L1 TRANSPOSABLE ELEMENT-RELATED"/>
    <property type="match status" value="1"/>
</dbReference>
<evidence type="ECO:0000313" key="5">
    <source>
        <dbReference type="Proteomes" id="UP000261480"/>
    </source>
</evidence>
<keyword evidence="3" id="KW-0472">Membrane</keyword>
<dbReference type="AlphaFoldDB" id="A0A3B3Y7J5"/>
<evidence type="ECO:0000256" key="3">
    <source>
        <dbReference type="SAM" id="Phobius"/>
    </source>
</evidence>
<keyword evidence="3" id="KW-0812">Transmembrane</keyword>
<evidence type="ECO:0000256" key="1">
    <source>
        <dbReference type="SAM" id="Coils"/>
    </source>
</evidence>
<dbReference type="Proteomes" id="UP000261480">
    <property type="component" value="Unplaced"/>
</dbReference>
<keyword evidence="3" id="KW-1133">Transmembrane helix</keyword>
<dbReference type="Ensembl" id="ENSPMET00000010964.1">
    <property type="protein sequence ID" value="ENSPMEP00000023118.1"/>
    <property type="gene ID" value="ENSPMEG00000004511.1"/>
</dbReference>
<feature type="coiled-coil region" evidence="1">
    <location>
        <begin position="123"/>
        <end position="157"/>
    </location>
</feature>
<proteinExistence type="predicted"/>
<evidence type="ECO:0000313" key="4">
    <source>
        <dbReference type="Ensembl" id="ENSPMEP00000023118.1"/>
    </source>
</evidence>
<name>A0A3B3Y7J5_9TELE</name>
<feature type="transmembrane region" description="Helical" evidence="3">
    <location>
        <begin position="285"/>
        <end position="307"/>
    </location>
</feature>
<protein>
    <recommendedName>
        <fullName evidence="6">L1 transposable element RRM domain-containing protein</fullName>
    </recommendedName>
</protein>
<organism evidence="4 5">
    <name type="scientific">Poecilia mexicana</name>
    <dbReference type="NCBI Taxonomy" id="48701"/>
    <lineage>
        <taxon>Eukaryota</taxon>
        <taxon>Metazoa</taxon>
        <taxon>Chordata</taxon>
        <taxon>Craniata</taxon>
        <taxon>Vertebrata</taxon>
        <taxon>Euteleostomi</taxon>
        <taxon>Actinopterygii</taxon>
        <taxon>Neopterygii</taxon>
        <taxon>Teleostei</taxon>
        <taxon>Neoteleostei</taxon>
        <taxon>Acanthomorphata</taxon>
        <taxon>Ovalentaria</taxon>
        <taxon>Atherinomorphae</taxon>
        <taxon>Cyprinodontiformes</taxon>
        <taxon>Poeciliidae</taxon>
        <taxon>Poeciliinae</taxon>
        <taxon>Poecilia</taxon>
    </lineage>
</organism>
<reference evidence="4" key="1">
    <citation type="submission" date="2025-08" db="UniProtKB">
        <authorList>
            <consortium name="Ensembl"/>
        </authorList>
    </citation>
    <scope>IDENTIFICATION</scope>
</reference>
<feature type="region of interest" description="Disordered" evidence="2">
    <location>
        <begin position="1"/>
        <end position="39"/>
    </location>
</feature>
<evidence type="ECO:0008006" key="6">
    <source>
        <dbReference type="Google" id="ProtNLM"/>
    </source>
</evidence>
<keyword evidence="5" id="KW-1185">Reference proteome</keyword>
<sequence>MPPKPVKGGNSIQSHLRPAPRGEAPTCAESSPGSEAAARAAATDDASSLKKELLAALRDDFTAILKAEFHAVLCESLSSIKSELLSFKKELSSGLSAVQESFTGLNVTVAEMEKSLSTCTDDIVSLRKTVDSLTKTVAQLEDKCDDLESRSRRQNIRIIGVPEDDPLSASTAAVSRLLKEAFGFAEEPLLDRAHRIPIPKPKAGERPRPIIAKLHYYTDCVKILSKAREQQRIKVNGMTIFVFPDYTAKTARARAAFTDCRRRLRGIEGVRFSLLHPARLRITHGGTTICFTFWGLCFVWLSNIFTLRRNGKKKKKKKSRTVLK</sequence>
<dbReference type="Gene3D" id="1.20.5.340">
    <property type="match status" value="1"/>
</dbReference>
<dbReference type="InterPro" id="IPR004244">
    <property type="entry name" value="Transposase_22"/>
</dbReference>
<accession>A0A3B3Y7J5</accession>
<feature type="compositionally biased region" description="Low complexity" evidence="2">
    <location>
        <begin position="28"/>
        <end position="39"/>
    </location>
</feature>
<dbReference type="Gene3D" id="3.30.70.1820">
    <property type="entry name" value="L1 transposable element, RRM domain"/>
    <property type="match status" value="1"/>
</dbReference>
<keyword evidence="1" id="KW-0175">Coiled coil</keyword>